<evidence type="ECO:0000256" key="2">
    <source>
        <dbReference type="SAM" id="SignalP"/>
    </source>
</evidence>
<gene>
    <name evidence="4" type="ORF">VA603_04225</name>
</gene>
<evidence type="ECO:0000259" key="3">
    <source>
        <dbReference type="PROSITE" id="PS50914"/>
    </source>
</evidence>
<dbReference type="Pfam" id="PF04972">
    <property type="entry name" value="BON"/>
    <property type="match status" value="1"/>
</dbReference>
<organism evidence="4 5">
    <name type="scientific">Stenotrophomonas capsici</name>
    <dbReference type="NCBI Taxonomy" id="3110230"/>
    <lineage>
        <taxon>Bacteria</taxon>
        <taxon>Pseudomonadati</taxon>
        <taxon>Pseudomonadota</taxon>
        <taxon>Gammaproteobacteria</taxon>
        <taxon>Lysobacterales</taxon>
        <taxon>Lysobacteraceae</taxon>
        <taxon>Stenotrophomonas</taxon>
    </lineage>
</organism>
<dbReference type="PANTHER" id="PTHR34606">
    <property type="entry name" value="BON DOMAIN-CONTAINING PROTEIN"/>
    <property type="match status" value="1"/>
</dbReference>
<comment type="caution">
    <text evidence="4">The sequence shown here is derived from an EMBL/GenBank/DDBJ whole genome shotgun (WGS) entry which is preliminary data.</text>
</comment>
<reference evidence="4 5" key="1">
    <citation type="submission" date="2023-12" db="EMBL/GenBank/DDBJ databases">
        <title>Stenotrophomonas guangdongensis sp. nov., isolated from wilted pepper plants (Capsicum annuum).</title>
        <authorList>
            <person name="Qiu M."/>
            <person name="Li Y."/>
            <person name="Liu Q."/>
            <person name="Zhang X."/>
            <person name="Huang Y."/>
            <person name="Guo R."/>
            <person name="Hu M."/>
            <person name="Zhou J."/>
            <person name="Zhou X."/>
        </authorList>
    </citation>
    <scope>NUCLEOTIDE SEQUENCE [LARGE SCALE GENOMIC DNA]</scope>
    <source>
        <strain evidence="4 5">MH1</strain>
    </source>
</reference>
<keyword evidence="5" id="KW-1185">Reference proteome</keyword>
<protein>
    <submittedName>
        <fullName evidence="4">BON domain-containing protein</fullName>
    </submittedName>
</protein>
<feature type="signal peptide" evidence="2">
    <location>
        <begin position="1"/>
        <end position="21"/>
    </location>
</feature>
<dbReference type="InterPro" id="IPR007055">
    <property type="entry name" value="BON_dom"/>
</dbReference>
<feature type="chain" id="PRO_5046984256" evidence="2">
    <location>
        <begin position="22"/>
        <end position="118"/>
    </location>
</feature>
<feature type="domain" description="BON" evidence="3">
    <location>
        <begin position="45"/>
        <end position="114"/>
    </location>
</feature>
<dbReference type="Gene3D" id="3.30.1340.30">
    <property type="match status" value="1"/>
</dbReference>
<evidence type="ECO:0000313" key="4">
    <source>
        <dbReference type="EMBL" id="MEA5666741.1"/>
    </source>
</evidence>
<sequence>MKRALLSRWALLAALPLCASAAIVSAENPPTEREEAKADSEQPGSDAWITTKVKADLLTTSNVPGLEIKVETINGTVNLSGTVSSQPEKERAVAVARGIQGVKQVDATGIRVMGAPAR</sequence>
<dbReference type="Proteomes" id="UP001301653">
    <property type="component" value="Unassembled WGS sequence"/>
</dbReference>
<dbReference type="PROSITE" id="PS50914">
    <property type="entry name" value="BON"/>
    <property type="match status" value="1"/>
</dbReference>
<dbReference type="PANTHER" id="PTHR34606:SF15">
    <property type="entry name" value="BON DOMAIN-CONTAINING PROTEIN"/>
    <property type="match status" value="1"/>
</dbReference>
<feature type="region of interest" description="Disordered" evidence="1">
    <location>
        <begin position="26"/>
        <end position="45"/>
    </location>
</feature>
<evidence type="ECO:0000313" key="5">
    <source>
        <dbReference type="Proteomes" id="UP001301653"/>
    </source>
</evidence>
<proteinExistence type="predicted"/>
<dbReference type="InterPro" id="IPR014004">
    <property type="entry name" value="Transpt-assoc_nodulatn_dom_bac"/>
</dbReference>
<keyword evidence="2" id="KW-0732">Signal</keyword>
<evidence type="ECO:0000256" key="1">
    <source>
        <dbReference type="SAM" id="MobiDB-lite"/>
    </source>
</evidence>
<dbReference type="InterPro" id="IPR051686">
    <property type="entry name" value="Lipoprotein_DolP"/>
</dbReference>
<dbReference type="SMART" id="SM00749">
    <property type="entry name" value="BON"/>
    <property type="match status" value="1"/>
</dbReference>
<dbReference type="RefSeq" id="WP_132863088.1">
    <property type="nucleotide sequence ID" value="NZ_JAYFUH010000061.1"/>
</dbReference>
<dbReference type="EMBL" id="JAYFUH010000061">
    <property type="protein sequence ID" value="MEA5666741.1"/>
    <property type="molecule type" value="Genomic_DNA"/>
</dbReference>
<accession>A0ABU5V086</accession>
<name>A0ABU5V086_9GAMM</name>
<feature type="compositionally biased region" description="Basic and acidic residues" evidence="1">
    <location>
        <begin position="30"/>
        <end position="40"/>
    </location>
</feature>